<dbReference type="SUPFAM" id="SSF48371">
    <property type="entry name" value="ARM repeat"/>
    <property type="match status" value="1"/>
</dbReference>
<evidence type="ECO:0000313" key="2">
    <source>
        <dbReference type="EMBL" id="KAK8838813.1"/>
    </source>
</evidence>
<dbReference type="InterPro" id="IPR016024">
    <property type="entry name" value="ARM-type_fold"/>
</dbReference>
<organism evidence="2 3">
    <name type="scientific">Tritrichomonas musculus</name>
    <dbReference type="NCBI Taxonomy" id="1915356"/>
    <lineage>
        <taxon>Eukaryota</taxon>
        <taxon>Metamonada</taxon>
        <taxon>Parabasalia</taxon>
        <taxon>Tritrichomonadida</taxon>
        <taxon>Tritrichomonadidae</taxon>
        <taxon>Tritrichomonas</taxon>
    </lineage>
</organism>
<feature type="region of interest" description="Disordered" evidence="1">
    <location>
        <begin position="486"/>
        <end position="516"/>
    </location>
</feature>
<evidence type="ECO:0000313" key="3">
    <source>
        <dbReference type="Proteomes" id="UP001470230"/>
    </source>
</evidence>
<evidence type="ECO:0000256" key="1">
    <source>
        <dbReference type="SAM" id="MobiDB-lite"/>
    </source>
</evidence>
<comment type="caution">
    <text evidence="2">The sequence shown here is derived from an EMBL/GenBank/DDBJ whole genome shotgun (WGS) entry which is preliminary data.</text>
</comment>
<gene>
    <name evidence="2" type="ORF">M9Y10_032852</name>
</gene>
<dbReference type="Gene3D" id="1.25.10.10">
    <property type="entry name" value="Leucine-rich Repeat Variant"/>
    <property type="match status" value="2"/>
</dbReference>
<evidence type="ECO:0008006" key="4">
    <source>
        <dbReference type="Google" id="ProtNLM"/>
    </source>
</evidence>
<protein>
    <recommendedName>
        <fullName evidence="4">TOG domain-containing protein</fullName>
    </recommendedName>
</protein>
<proteinExistence type="predicted"/>
<name>A0ABR2GXZ0_9EUKA</name>
<sequence length="935" mass="105601">MSSISAKIAVISKVQSPKLSELLESISETMESTNLSSKEIQQLCDAIIPLVNHQIPPVCSAAISIVHNIINTNKYPKDFPMKVLVELKKTVGHHKKKPRNIALNTTNELIPIITPEVFWDFFSDTISDKNNYLKESGLILFKQTLINFPEFKTKKYIKAVFANFKDQQQFTRQHTFNIAQILYQRNPSAVEKQLKNQFSFDADPIIAKLKEESQSDVSSVSSKSDKKSSTARQYSTASYTAAMNVPQLNSTEEIESQLISDFDQNAPDAKPDSNPCPFKRLETMLKKSADWQDRMEGLTILLSHARGTQDPSWFLREMRTIQDQYSDCLSDLRAALCKYSCIVLVGLAQVFGSQLDIHSDWIIQSVFPKTNAGTLAISKAAEIAIVKYVQFVQGKHIKNLLLANAENLSLSVKLTVVKAMIVAKKFWTPSMSSEFDEILKRKAKSDKHKEVREAAIAGEDGIIYIDFNLKSTISATTKKSKIAKFSKTSTAKANSKNDDKSSEEQETDNIDNYDANNNEDIIEATDNINNDNIVADDSSSVYNNNENIKINNNEVLTKLFEEKNTKALLDFIQNNKPDLFGKMQNVIDLIILDLNEEEGIENAAALLKEVCENYKLLVSEYIQQLLVDLPEDEKYGMECLYTLSKAFGELQMAKLLRQSNLSYASEFILNVAEKIPNDIDFQSSAVLNAIARGQYEKNHLTIFGIVKNIYDKDPVKCESLFMAMPAKEREEILEEYRYQLPTIYSFFYNDRRSDLPVLLAQELDKAKNGNQIDFNLITDVPKNNTSLLLLAIAVIRESPEFDPRFVEYLINLTESNESEIQGAVIEALKKRCETDPRCCMTIANNFVPTNAAFNSFARAIRYSDKNEAAEALLMLKDSMIEGLQNIKIKYSVLSVLANTIKFIGDEYRNFCGNLSFTNESLLNMMIAKINISNDV</sequence>
<dbReference type="EMBL" id="JAPFFF010000054">
    <property type="protein sequence ID" value="KAK8838813.1"/>
    <property type="molecule type" value="Genomic_DNA"/>
</dbReference>
<dbReference type="InterPro" id="IPR011989">
    <property type="entry name" value="ARM-like"/>
</dbReference>
<accession>A0ABR2GXZ0</accession>
<reference evidence="2 3" key="1">
    <citation type="submission" date="2024-04" db="EMBL/GenBank/DDBJ databases">
        <title>Tritrichomonas musculus Genome.</title>
        <authorList>
            <person name="Alves-Ferreira E."/>
            <person name="Grigg M."/>
            <person name="Lorenzi H."/>
            <person name="Galac M."/>
        </authorList>
    </citation>
    <scope>NUCLEOTIDE SEQUENCE [LARGE SCALE GENOMIC DNA]</scope>
    <source>
        <strain evidence="2 3">EAF2021</strain>
    </source>
</reference>
<dbReference type="Proteomes" id="UP001470230">
    <property type="component" value="Unassembled WGS sequence"/>
</dbReference>
<keyword evidence="3" id="KW-1185">Reference proteome</keyword>